<dbReference type="Proteomes" id="UP000823612">
    <property type="component" value="Unassembled WGS sequence"/>
</dbReference>
<evidence type="ECO:0000256" key="11">
    <source>
        <dbReference type="HAMAP-Rule" id="MF_00004"/>
    </source>
</evidence>
<dbReference type="NCBIfam" id="NF002636">
    <property type="entry name" value="PRK02304.1-5"/>
    <property type="match status" value="1"/>
</dbReference>
<comment type="pathway">
    <text evidence="4 11">Purine metabolism; AMP biosynthesis via salvage pathway; AMP from adenine: step 1/1.</text>
</comment>
<dbReference type="GO" id="GO:0006166">
    <property type="term" value="P:purine ribonucleoside salvage"/>
    <property type="evidence" value="ECO:0007669"/>
    <property type="project" value="UniProtKB-UniRule"/>
</dbReference>
<dbReference type="GO" id="GO:0006168">
    <property type="term" value="P:adenine salvage"/>
    <property type="evidence" value="ECO:0007669"/>
    <property type="project" value="InterPro"/>
</dbReference>
<dbReference type="NCBIfam" id="TIGR01090">
    <property type="entry name" value="apt"/>
    <property type="match status" value="1"/>
</dbReference>
<dbReference type="GO" id="GO:0003999">
    <property type="term" value="F:adenine phosphoribosyltransferase activity"/>
    <property type="evidence" value="ECO:0007669"/>
    <property type="project" value="UniProtKB-UniRule"/>
</dbReference>
<name>A0A9D9DXR3_9BACT</name>
<dbReference type="PANTHER" id="PTHR32315:SF3">
    <property type="entry name" value="ADENINE PHOSPHORIBOSYLTRANSFERASE"/>
    <property type="match status" value="1"/>
</dbReference>
<dbReference type="HAMAP" id="MF_00004">
    <property type="entry name" value="Aden_phosphoribosyltr"/>
    <property type="match status" value="1"/>
</dbReference>
<dbReference type="GO" id="GO:0005737">
    <property type="term" value="C:cytoplasm"/>
    <property type="evidence" value="ECO:0007669"/>
    <property type="project" value="UniProtKB-SubCell"/>
</dbReference>
<dbReference type="AlphaFoldDB" id="A0A9D9DXR3"/>
<evidence type="ECO:0000256" key="3">
    <source>
        <dbReference type="ARBA" id="ARBA00004496"/>
    </source>
</evidence>
<dbReference type="EC" id="2.4.2.7" evidence="6 11"/>
<keyword evidence="8 11" id="KW-0328">Glycosyltransferase</keyword>
<dbReference type="GO" id="GO:0002055">
    <property type="term" value="F:adenine binding"/>
    <property type="evidence" value="ECO:0007669"/>
    <property type="project" value="TreeGrafter"/>
</dbReference>
<gene>
    <name evidence="11" type="primary">apt</name>
    <name evidence="13" type="ORF">IAB08_08235</name>
</gene>
<dbReference type="InterPro" id="IPR000836">
    <property type="entry name" value="PRTase_dom"/>
</dbReference>
<feature type="domain" description="Phosphoribosyltransferase" evidence="12">
    <location>
        <begin position="30"/>
        <end position="170"/>
    </location>
</feature>
<accession>A0A9D9DXR3</accession>
<comment type="caution">
    <text evidence="13">The sequence shown here is derived from an EMBL/GenBank/DDBJ whole genome shotgun (WGS) entry which is preliminary data.</text>
</comment>
<evidence type="ECO:0000256" key="7">
    <source>
        <dbReference type="ARBA" id="ARBA00022490"/>
    </source>
</evidence>
<dbReference type="FunFam" id="3.40.50.2020:FF:000021">
    <property type="entry name" value="Adenine phosphoribosyltransferase"/>
    <property type="match status" value="1"/>
</dbReference>
<dbReference type="InterPro" id="IPR029057">
    <property type="entry name" value="PRTase-like"/>
</dbReference>
<keyword evidence="9 11" id="KW-0808">Transferase</keyword>
<evidence type="ECO:0000313" key="14">
    <source>
        <dbReference type="Proteomes" id="UP000823612"/>
    </source>
</evidence>
<dbReference type="GO" id="GO:0044209">
    <property type="term" value="P:AMP salvage"/>
    <property type="evidence" value="ECO:0007669"/>
    <property type="project" value="UniProtKB-UniRule"/>
</dbReference>
<evidence type="ECO:0000256" key="10">
    <source>
        <dbReference type="ARBA" id="ARBA00022726"/>
    </source>
</evidence>
<dbReference type="NCBIfam" id="NF002634">
    <property type="entry name" value="PRK02304.1-3"/>
    <property type="match status" value="1"/>
</dbReference>
<dbReference type="PANTHER" id="PTHR32315">
    <property type="entry name" value="ADENINE PHOSPHORIBOSYLTRANSFERASE"/>
    <property type="match status" value="1"/>
</dbReference>
<evidence type="ECO:0000256" key="5">
    <source>
        <dbReference type="ARBA" id="ARBA00008391"/>
    </source>
</evidence>
<evidence type="ECO:0000256" key="9">
    <source>
        <dbReference type="ARBA" id="ARBA00022679"/>
    </source>
</evidence>
<evidence type="ECO:0000256" key="1">
    <source>
        <dbReference type="ARBA" id="ARBA00000868"/>
    </source>
</evidence>
<evidence type="ECO:0000259" key="12">
    <source>
        <dbReference type="Pfam" id="PF00156"/>
    </source>
</evidence>
<comment type="similarity">
    <text evidence="5 11">Belongs to the purine/pyrimidine phosphoribosyltransferase family.</text>
</comment>
<dbReference type="InterPro" id="IPR005764">
    <property type="entry name" value="Ade_phspho_trans"/>
</dbReference>
<sequence length="175" mass="19534">MDRIEYLRKQVRDIPDFPIPGILFRDLTTLFKDPRSVEVTTDLLVQRYAGKGITKVLGIESRGFIFGSILAYKLNAGFVPIRKKGKLPAEKVVSTYQLEYGEDSIEMHKDALVPGDRILLHDDLLATGGTTVAALNLIKQLGNFDISICFLIELAELGGRKKIGPDYDVFSLLSY</sequence>
<comment type="catalytic activity">
    <reaction evidence="1 11">
        <text>AMP + diphosphate = 5-phospho-alpha-D-ribose 1-diphosphate + adenine</text>
        <dbReference type="Rhea" id="RHEA:16609"/>
        <dbReference type="ChEBI" id="CHEBI:16708"/>
        <dbReference type="ChEBI" id="CHEBI:33019"/>
        <dbReference type="ChEBI" id="CHEBI:58017"/>
        <dbReference type="ChEBI" id="CHEBI:456215"/>
        <dbReference type="EC" id="2.4.2.7"/>
    </reaction>
</comment>
<evidence type="ECO:0000256" key="6">
    <source>
        <dbReference type="ARBA" id="ARBA00011893"/>
    </source>
</evidence>
<keyword evidence="10 11" id="KW-0660">Purine salvage</keyword>
<comment type="subunit">
    <text evidence="11">Homodimer.</text>
</comment>
<dbReference type="Pfam" id="PF00156">
    <property type="entry name" value="Pribosyltran"/>
    <property type="match status" value="1"/>
</dbReference>
<evidence type="ECO:0000256" key="2">
    <source>
        <dbReference type="ARBA" id="ARBA00003968"/>
    </source>
</evidence>
<dbReference type="EMBL" id="JADIMZ010000122">
    <property type="protein sequence ID" value="MBO8433259.1"/>
    <property type="molecule type" value="Genomic_DNA"/>
</dbReference>
<evidence type="ECO:0000256" key="8">
    <source>
        <dbReference type="ARBA" id="ARBA00022676"/>
    </source>
</evidence>
<keyword evidence="7 11" id="KW-0963">Cytoplasm</keyword>
<evidence type="ECO:0000256" key="4">
    <source>
        <dbReference type="ARBA" id="ARBA00004659"/>
    </source>
</evidence>
<comment type="subcellular location">
    <subcellularLocation>
        <location evidence="3 11">Cytoplasm</location>
    </subcellularLocation>
</comment>
<proteinExistence type="inferred from homology"/>
<organism evidence="13 14">
    <name type="scientific">Candidatus Pullibacteroides excrementavium</name>
    <dbReference type="NCBI Taxonomy" id="2840905"/>
    <lineage>
        <taxon>Bacteria</taxon>
        <taxon>Pseudomonadati</taxon>
        <taxon>Bacteroidota</taxon>
        <taxon>Bacteroidia</taxon>
        <taxon>Bacteroidales</taxon>
        <taxon>Candidatus Pullibacteroides</taxon>
    </lineage>
</organism>
<comment type="function">
    <text evidence="2 11">Catalyzes a salvage reaction resulting in the formation of AMP, that is energically less costly than de novo synthesis.</text>
</comment>
<dbReference type="Gene3D" id="3.40.50.2020">
    <property type="match status" value="1"/>
</dbReference>
<reference evidence="13" key="2">
    <citation type="journal article" date="2021" name="PeerJ">
        <title>Extensive microbial diversity within the chicken gut microbiome revealed by metagenomics and culture.</title>
        <authorList>
            <person name="Gilroy R."/>
            <person name="Ravi A."/>
            <person name="Getino M."/>
            <person name="Pursley I."/>
            <person name="Horton D.L."/>
            <person name="Alikhan N.F."/>
            <person name="Baker D."/>
            <person name="Gharbi K."/>
            <person name="Hall N."/>
            <person name="Watson M."/>
            <person name="Adriaenssens E.M."/>
            <person name="Foster-Nyarko E."/>
            <person name="Jarju S."/>
            <person name="Secka A."/>
            <person name="Antonio M."/>
            <person name="Oren A."/>
            <person name="Chaudhuri R.R."/>
            <person name="La Ragione R."/>
            <person name="Hildebrand F."/>
            <person name="Pallen M.J."/>
        </authorList>
    </citation>
    <scope>NUCLEOTIDE SEQUENCE</scope>
    <source>
        <strain evidence="13">2889</strain>
    </source>
</reference>
<dbReference type="InterPro" id="IPR050054">
    <property type="entry name" value="UPRTase/APRTase"/>
</dbReference>
<protein>
    <recommendedName>
        <fullName evidence="6 11">Adenine phosphoribosyltransferase</fullName>
        <shortName evidence="11">APRT</shortName>
        <ecNumber evidence="6 11">2.4.2.7</ecNumber>
    </recommendedName>
</protein>
<evidence type="ECO:0000313" key="13">
    <source>
        <dbReference type="EMBL" id="MBO8433259.1"/>
    </source>
</evidence>
<dbReference type="GO" id="GO:0016208">
    <property type="term" value="F:AMP binding"/>
    <property type="evidence" value="ECO:0007669"/>
    <property type="project" value="TreeGrafter"/>
</dbReference>
<dbReference type="SUPFAM" id="SSF53271">
    <property type="entry name" value="PRTase-like"/>
    <property type="match status" value="1"/>
</dbReference>
<reference evidence="13" key="1">
    <citation type="submission" date="2020-10" db="EMBL/GenBank/DDBJ databases">
        <authorList>
            <person name="Gilroy R."/>
        </authorList>
    </citation>
    <scope>NUCLEOTIDE SEQUENCE</scope>
    <source>
        <strain evidence="13">2889</strain>
    </source>
</reference>
<dbReference type="CDD" id="cd06223">
    <property type="entry name" value="PRTases_typeI"/>
    <property type="match status" value="1"/>
</dbReference>